<organism evidence="1 2">
    <name type="scientific">Bacillus paralicheniformis</name>
    <dbReference type="NCBI Taxonomy" id="1648923"/>
    <lineage>
        <taxon>Bacteria</taxon>
        <taxon>Bacillati</taxon>
        <taxon>Bacillota</taxon>
        <taxon>Bacilli</taxon>
        <taxon>Bacillales</taxon>
        <taxon>Bacillaceae</taxon>
        <taxon>Bacillus</taxon>
    </lineage>
</organism>
<gene>
    <name evidence="1" type="ORF">CHCC15381_1938</name>
</gene>
<sequence length="55" mass="6463">MSKFEEIKNSILKIDVISKRRLRKLFYVNKLLKCNCSLKQKGGSDIQWKKGVHIV</sequence>
<keyword evidence="2" id="KW-1185">Reference proteome</keyword>
<comment type="caution">
    <text evidence="1">The sequence shown here is derived from an EMBL/GenBank/DDBJ whole genome shotgun (WGS) entry which is preliminary data.</text>
</comment>
<reference evidence="1 2" key="1">
    <citation type="submission" date="2019-06" db="EMBL/GenBank/DDBJ databases">
        <title>Genome sequence analysis of &gt;100 Bacillus licheniformis strains suggests intrinsic resistance to this species.</title>
        <authorList>
            <person name="Wels M."/>
            <person name="Siezen R.J."/>
            <person name="Johansen E."/>
            <person name="Stuer-Lauridsen B."/>
            <person name="Bjerre K."/>
            <person name="Nielsen B.K.K."/>
        </authorList>
    </citation>
    <scope>NUCLEOTIDE SEQUENCE [LARGE SCALE GENOMIC DNA]</scope>
    <source>
        <strain evidence="1 2">BAC-15381</strain>
    </source>
</reference>
<evidence type="ECO:0000313" key="2">
    <source>
        <dbReference type="Proteomes" id="UP000429980"/>
    </source>
</evidence>
<evidence type="ECO:0000313" key="1">
    <source>
        <dbReference type="EMBL" id="TWL41139.1"/>
    </source>
</evidence>
<name>A0ABY3FZC0_9BACI</name>
<dbReference type="Proteomes" id="UP000429980">
    <property type="component" value="Unassembled WGS sequence"/>
</dbReference>
<protein>
    <submittedName>
        <fullName evidence="1">Uncharacterized protein</fullName>
    </submittedName>
</protein>
<proteinExistence type="predicted"/>
<dbReference type="EMBL" id="NILF01000023">
    <property type="protein sequence ID" value="TWL41139.1"/>
    <property type="molecule type" value="Genomic_DNA"/>
</dbReference>
<accession>A0ABY3FZC0</accession>